<dbReference type="InterPro" id="IPR003439">
    <property type="entry name" value="ABC_transporter-like_ATP-bd"/>
</dbReference>
<feature type="transmembrane region" description="Helical" evidence="7">
    <location>
        <begin position="275"/>
        <end position="297"/>
    </location>
</feature>
<feature type="transmembrane region" description="Helical" evidence="7">
    <location>
        <begin position="20"/>
        <end position="46"/>
    </location>
</feature>
<sequence length="587" mass="63059">MIRLLLHLSNDTARGMLRTLLTLIVVTGLLQGFAFVLLVPFLQAVFGIPNGTATSQEVWTWWLALVGVGVLYIAATWWSSVLGQRSAVQVLSSLEDRIGDRLVELPLGWFGSERSGGASELATRGVIFAASAPYAILRPIVHAFLVPATVIAGTLVIDWRIALTLAVFSPVMWFAYRRMSGMLKRIDADQNATVARASARLIEFAQTQPAIRTAGRGSIAQRLIETALADQYQVKRRNNLLSVGGLSVFAVIVQLALILVLIVGTFLVLGGSLDAPILIALLVLGVRFTEPITNAAALSSGVGMARNTLEAIQALIDTPTLPEPATPKTPDDSSIRVEDVTFSYGETPVVRGISFEVPDGTTTAIVGPSGSGKTTLTRLIARFYDPDQGRVLLGGVPLPEFGTDHVASRIAPVFQDVYLFDDTILANIWLGRPDATREEAIEAARLARVDEIVERLPDGWETRVGEGGSNLSGGERQRVSIARALLKDAPVVLLDEATASLDATNEEAVQDAITHVSRGRTVIVVAHRLQTILNADQIVMLTSEGTIAEKGTHVPRQVVGRISLVLNVGVVGSARPRCTSLGRFHEM</sequence>
<dbReference type="SUPFAM" id="SSF90123">
    <property type="entry name" value="ABC transporter transmembrane region"/>
    <property type="match status" value="1"/>
</dbReference>
<dbReference type="Gene3D" id="1.20.1560.10">
    <property type="entry name" value="ABC transporter type 1, transmembrane domain"/>
    <property type="match status" value="1"/>
</dbReference>
<proteinExistence type="predicted"/>
<dbReference type="InterPro" id="IPR036640">
    <property type="entry name" value="ABC1_TM_sf"/>
</dbReference>
<evidence type="ECO:0000256" key="5">
    <source>
        <dbReference type="ARBA" id="ARBA00022989"/>
    </source>
</evidence>
<feature type="transmembrane region" description="Helical" evidence="7">
    <location>
        <begin position="58"/>
        <end position="78"/>
    </location>
</feature>
<keyword evidence="3" id="KW-0547">Nucleotide-binding</keyword>
<dbReference type="PROSITE" id="PS50893">
    <property type="entry name" value="ABC_TRANSPORTER_2"/>
    <property type="match status" value="1"/>
</dbReference>
<evidence type="ECO:0000256" key="6">
    <source>
        <dbReference type="ARBA" id="ARBA00023136"/>
    </source>
</evidence>
<dbReference type="SUPFAM" id="SSF52540">
    <property type="entry name" value="P-loop containing nucleoside triphosphate hydrolases"/>
    <property type="match status" value="1"/>
</dbReference>
<protein>
    <submittedName>
        <fullName evidence="10">ABC transporter ATP-binding protein</fullName>
    </submittedName>
</protein>
<dbReference type="InterPro" id="IPR011527">
    <property type="entry name" value="ABC1_TM_dom"/>
</dbReference>
<dbReference type="RefSeq" id="WP_376841393.1">
    <property type="nucleotide sequence ID" value="NZ_JBHMAU010000102.1"/>
</dbReference>
<dbReference type="SMART" id="SM00382">
    <property type="entry name" value="AAA"/>
    <property type="match status" value="1"/>
</dbReference>
<reference evidence="10 11" key="1">
    <citation type="submission" date="2024-09" db="EMBL/GenBank/DDBJ databases">
        <authorList>
            <person name="Sun Q."/>
            <person name="Mori K."/>
        </authorList>
    </citation>
    <scope>NUCLEOTIDE SEQUENCE [LARGE SCALE GENOMIC DNA]</scope>
    <source>
        <strain evidence="10 11">JCM 11683</strain>
    </source>
</reference>
<dbReference type="Proteomes" id="UP001589707">
    <property type="component" value="Unassembled WGS sequence"/>
</dbReference>
<keyword evidence="2 7" id="KW-0812">Transmembrane</keyword>
<accession>A0ABV5X6U4</accession>
<dbReference type="PROSITE" id="PS50929">
    <property type="entry name" value="ABC_TM1F"/>
    <property type="match status" value="1"/>
</dbReference>
<gene>
    <name evidence="10" type="ORF">ACFFN1_13700</name>
</gene>
<dbReference type="Gene3D" id="3.40.50.300">
    <property type="entry name" value="P-loop containing nucleotide triphosphate hydrolases"/>
    <property type="match status" value="1"/>
</dbReference>
<evidence type="ECO:0000259" key="8">
    <source>
        <dbReference type="PROSITE" id="PS50893"/>
    </source>
</evidence>
<name>A0ABV5X6U4_9MICO</name>
<evidence type="ECO:0000256" key="3">
    <source>
        <dbReference type="ARBA" id="ARBA00022741"/>
    </source>
</evidence>
<dbReference type="InterPro" id="IPR017871">
    <property type="entry name" value="ABC_transporter-like_CS"/>
</dbReference>
<feature type="domain" description="ABC transmembrane type-1" evidence="9">
    <location>
        <begin position="20"/>
        <end position="304"/>
    </location>
</feature>
<feature type="domain" description="ABC transporter" evidence="8">
    <location>
        <begin position="335"/>
        <end position="569"/>
    </location>
</feature>
<comment type="caution">
    <text evidence="10">The sequence shown here is derived from an EMBL/GenBank/DDBJ whole genome shotgun (WGS) entry which is preliminary data.</text>
</comment>
<keyword evidence="5 7" id="KW-1133">Transmembrane helix</keyword>
<evidence type="ECO:0000256" key="1">
    <source>
        <dbReference type="ARBA" id="ARBA00004651"/>
    </source>
</evidence>
<dbReference type="InterPro" id="IPR027417">
    <property type="entry name" value="P-loop_NTPase"/>
</dbReference>
<feature type="transmembrane region" description="Helical" evidence="7">
    <location>
        <begin position="240"/>
        <end position="269"/>
    </location>
</feature>
<keyword evidence="11" id="KW-1185">Reference proteome</keyword>
<keyword evidence="6 7" id="KW-0472">Membrane</keyword>
<comment type="subcellular location">
    <subcellularLocation>
        <location evidence="1">Cell membrane</location>
        <topology evidence="1">Multi-pass membrane protein</topology>
    </subcellularLocation>
</comment>
<organism evidence="10 11">
    <name type="scientific">Brevibacterium otitidis</name>
    <dbReference type="NCBI Taxonomy" id="53364"/>
    <lineage>
        <taxon>Bacteria</taxon>
        <taxon>Bacillati</taxon>
        <taxon>Actinomycetota</taxon>
        <taxon>Actinomycetes</taxon>
        <taxon>Micrococcales</taxon>
        <taxon>Brevibacteriaceae</taxon>
        <taxon>Brevibacterium</taxon>
    </lineage>
</organism>
<dbReference type="Pfam" id="PF00005">
    <property type="entry name" value="ABC_tran"/>
    <property type="match status" value="1"/>
</dbReference>
<feature type="transmembrane region" description="Helical" evidence="7">
    <location>
        <begin position="159"/>
        <end position="176"/>
    </location>
</feature>
<dbReference type="PANTHER" id="PTHR24221">
    <property type="entry name" value="ATP-BINDING CASSETTE SUB-FAMILY B"/>
    <property type="match status" value="1"/>
</dbReference>
<dbReference type="GO" id="GO:0005524">
    <property type="term" value="F:ATP binding"/>
    <property type="evidence" value="ECO:0007669"/>
    <property type="project" value="UniProtKB-KW"/>
</dbReference>
<evidence type="ECO:0000256" key="4">
    <source>
        <dbReference type="ARBA" id="ARBA00022840"/>
    </source>
</evidence>
<dbReference type="PANTHER" id="PTHR24221:SF397">
    <property type="entry name" value="ABC TRANSPORTER, ATP-BINDING TRANSMEMBRANE PROTEIN"/>
    <property type="match status" value="1"/>
</dbReference>
<dbReference type="InterPro" id="IPR003593">
    <property type="entry name" value="AAA+_ATPase"/>
</dbReference>
<dbReference type="InterPro" id="IPR039421">
    <property type="entry name" value="Type_1_exporter"/>
</dbReference>
<evidence type="ECO:0000256" key="7">
    <source>
        <dbReference type="SAM" id="Phobius"/>
    </source>
</evidence>
<feature type="transmembrane region" description="Helical" evidence="7">
    <location>
        <begin position="134"/>
        <end position="153"/>
    </location>
</feature>
<dbReference type="PROSITE" id="PS00211">
    <property type="entry name" value="ABC_TRANSPORTER_1"/>
    <property type="match status" value="1"/>
</dbReference>
<dbReference type="EMBL" id="JBHMAU010000102">
    <property type="protein sequence ID" value="MFB9777437.1"/>
    <property type="molecule type" value="Genomic_DNA"/>
</dbReference>
<feature type="non-terminal residue" evidence="10">
    <location>
        <position position="587"/>
    </location>
</feature>
<evidence type="ECO:0000259" key="9">
    <source>
        <dbReference type="PROSITE" id="PS50929"/>
    </source>
</evidence>
<keyword evidence="4 10" id="KW-0067">ATP-binding</keyword>
<evidence type="ECO:0000313" key="10">
    <source>
        <dbReference type="EMBL" id="MFB9777437.1"/>
    </source>
</evidence>
<dbReference type="Pfam" id="PF00664">
    <property type="entry name" value="ABC_membrane"/>
    <property type="match status" value="1"/>
</dbReference>
<evidence type="ECO:0000313" key="11">
    <source>
        <dbReference type="Proteomes" id="UP001589707"/>
    </source>
</evidence>
<evidence type="ECO:0000256" key="2">
    <source>
        <dbReference type="ARBA" id="ARBA00022692"/>
    </source>
</evidence>